<evidence type="ECO:0000313" key="4">
    <source>
        <dbReference type="Proteomes" id="UP000078595"/>
    </source>
</evidence>
<organism evidence="2">
    <name type="scientific">Kwoniella dejecticola CBS 10117</name>
    <dbReference type="NCBI Taxonomy" id="1296121"/>
    <lineage>
        <taxon>Eukaryota</taxon>
        <taxon>Fungi</taxon>
        <taxon>Dikarya</taxon>
        <taxon>Basidiomycota</taxon>
        <taxon>Agaricomycotina</taxon>
        <taxon>Tremellomycetes</taxon>
        <taxon>Tremellales</taxon>
        <taxon>Cryptococcaceae</taxon>
        <taxon>Kwoniella</taxon>
    </lineage>
</organism>
<dbReference type="OrthoDB" id="2565270at2759"/>
<dbReference type="Proteomes" id="UP000078595">
    <property type="component" value="Chromosome 2"/>
</dbReference>
<dbReference type="GeneID" id="28965510"/>
<gene>
    <name evidence="2" type="ORF">I303_01811</name>
    <name evidence="3" type="ORF">I303_102050</name>
</gene>
<evidence type="ECO:0000256" key="1">
    <source>
        <dbReference type="SAM" id="MobiDB-lite"/>
    </source>
</evidence>
<feature type="region of interest" description="Disordered" evidence="1">
    <location>
        <begin position="1"/>
        <end position="191"/>
    </location>
</feature>
<dbReference type="AlphaFoldDB" id="A0A1A6AC35"/>
<sequence length="366" mass="40942">MSTPRSSSPLNPNTSSDPLSSPTPQPAPSLSSRTSQYQSFSLPSYRHSLNSTSTSGGPLLSTRYSRPSSRKSSPIPNSHGRPFAASSGSKSGSSTSSRGGSGSGRRSAHGGGNRGGYGGASDLFSEGTTPTEGLMWREKFSRRVEERERRKSQREGNIDKRRGIDASANRREMSVEEEEEADRKAQEDDEEIFRRLVILQRKKTQHATLQSHELETGGSDPLLPDMEDELLNLEREERELMNRLDTANDDGNVHFQNQRDHNMDSSPIKKNPLRTESTQLINLTPRQIHEEEEWEREAALAEEQERDLEDINFADQVESHFLPHHPQTQQIPPIGGPSTNVDIDIDMDMDMDGQVDWEAFDAMDIE</sequence>
<dbReference type="KEGG" id="kdj:28965510"/>
<dbReference type="EMBL" id="CP144531">
    <property type="protein sequence ID" value="WWC59494.1"/>
    <property type="molecule type" value="Genomic_DNA"/>
</dbReference>
<feature type="region of interest" description="Disordered" evidence="1">
    <location>
        <begin position="203"/>
        <end position="225"/>
    </location>
</feature>
<name>A0A1A6AC35_9TREE</name>
<reference evidence="3" key="3">
    <citation type="submission" date="2024-02" db="EMBL/GenBank/DDBJ databases">
        <title>Comparative genomics of Cryptococcus and Kwoniella reveals pathogenesis evolution and contrasting modes of karyotype evolution via chromosome fusion or intercentromeric recombination.</title>
        <authorList>
            <person name="Coelho M.A."/>
            <person name="David-Palma M."/>
            <person name="Shea T."/>
            <person name="Bowers K."/>
            <person name="McGinley-Smith S."/>
            <person name="Mohammad A.W."/>
            <person name="Gnirke A."/>
            <person name="Yurkov A.M."/>
            <person name="Nowrousian M."/>
            <person name="Sun S."/>
            <person name="Cuomo C.A."/>
            <person name="Heitman J."/>
        </authorList>
    </citation>
    <scope>NUCLEOTIDE SEQUENCE</scope>
    <source>
        <strain evidence="3">CBS 10117</strain>
    </source>
</reference>
<evidence type="ECO:0000313" key="2">
    <source>
        <dbReference type="EMBL" id="OBR87603.1"/>
    </source>
</evidence>
<feature type="compositionally biased region" description="Polar residues" evidence="1">
    <location>
        <begin position="28"/>
        <end position="42"/>
    </location>
</feature>
<feature type="compositionally biased region" description="Basic and acidic residues" evidence="1">
    <location>
        <begin position="135"/>
        <end position="174"/>
    </location>
</feature>
<feature type="compositionally biased region" description="Gly residues" evidence="1">
    <location>
        <begin position="99"/>
        <end position="119"/>
    </location>
</feature>
<feature type="compositionally biased region" description="Polar residues" evidence="1">
    <location>
        <begin position="1"/>
        <end position="20"/>
    </location>
</feature>
<keyword evidence="4" id="KW-1185">Reference proteome</keyword>
<reference evidence="3" key="2">
    <citation type="submission" date="2013-07" db="EMBL/GenBank/DDBJ databases">
        <authorList>
            <consortium name="The Broad Institute Genome Sequencing Platform"/>
            <person name="Cuomo C."/>
            <person name="Litvintseva A."/>
            <person name="Chen Y."/>
            <person name="Heitman J."/>
            <person name="Sun S."/>
            <person name="Springer D."/>
            <person name="Dromer F."/>
            <person name="Young S.K."/>
            <person name="Zeng Q."/>
            <person name="Gargeya S."/>
            <person name="Fitzgerald M."/>
            <person name="Abouelleil A."/>
            <person name="Alvarado L."/>
            <person name="Berlin A.M."/>
            <person name="Chapman S.B."/>
            <person name="Dewar J."/>
            <person name="Goldberg J."/>
            <person name="Griggs A."/>
            <person name="Gujja S."/>
            <person name="Hansen M."/>
            <person name="Howarth C."/>
            <person name="Imamovic A."/>
            <person name="Larimer J."/>
            <person name="McCowan C."/>
            <person name="Murphy C."/>
            <person name="Pearson M."/>
            <person name="Priest M."/>
            <person name="Roberts A."/>
            <person name="Saif S."/>
            <person name="Shea T."/>
            <person name="Sykes S."/>
            <person name="Wortman J."/>
            <person name="Nusbaum C."/>
            <person name="Birren B."/>
        </authorList>
    </citation>
    <scope>NUCLEOTIDE SEQUENCE</scope>
    <source>
        <strain evidence="3">CBS 10117</strain>
    </source>
</reference>
<evidence type="ECO:0000313" key="3">
    <source>
        <dbReference type="EMBL" id="WWC59494.1"/>
    </source>
</evidence>
<reference evidence="2" key="1">
    <citation type="submission" date="2013-07" db="EMBL/GenBank/DDBJ databases">
        <title>The Genome Sequence of Cryptococcus dejecticola CBS10117.</title>
        <authorList>
            <consortium name="The Broad Institute Genome Sequencing Platform"/>
            <person name="Cuomo C."/>
            <person name="Litvintseva A."/>
            <person name="Chen Y."/>
            <person name="Heitman J."/>
            <person name="Sun S."/>
            <person name="Springer D."/>
            <person name="Dromer F."/>
            <person name="Young S.K."/>
            <person name="Zeng Q."/>
            <person name="Gargeya S."/>
            <person name="Fitzgerald M."/>
            <person name="Abouelleil A."/>
            <person name="Alvarado L."/>
            <person name="Berlin A.M."/>
            <person name="Chapman S.B."/>
            <person name="Dewar J."/>
            <person name="Goldberg J."/>
            <person name="Griggs A."/>
            <person name="Gujja S."/>
            <person name="Hansen M."/>
            <person name="Howarth C."/>
            <person name="Imamovic A."/>
            <person name="Larimer J."/>
            <person name="McCowan C."/>
            <person name="Murphy C."/>
            <person name="Pearson M."/>
            <person name="Priest M."/>
            <person name="Roberts A."/>
            <person name="Saif S."/>
            <person name="Shea T."/>
            <person name="Sykes S."/>
            <person name="Wortman J."/>
            <person name="Nusbaum C."/>
            <person name="Birren B."/>
        </authorList>
    </citation>
    <scope>NUCLEOTIDE SEQUENCE [LARGE SCALE GENOMIC DNA]</scope>
    <source>
        <strain evidence="2">CBS 10117</strain>
    </source>
</reference>
<protein>
    <submittedName>
        <fullName evidence="2">Uncharacterized protein</fullName>
    </submittedName>
</protein>
<dbReference type="VEuPathDB" id="FungiDB:I303_01811"/>
<dbReference type="EMBL" id="KI894028">
    <property type="protein sequence ID" value="OBR87603.1"/>
    <property type="molecule type" value="Genomic_DNA"/>
</dbReference>
<proteinExistence type="predicted"/>
<accession>A0A1A6AC35</accession>
<feature type="compositionally biased region" description="Low complexity" evidence="1">
    <location>
        <begin position="48"/>
        <end position="98"/>
    </location>
</feature>
<dbReference type="RefSeq" id="XP_018265445.1">
    <property type="nucleotide sequence ID" value="XM_018405164.1"/>
</dbReference>